<keyword evidence="5" id="KW-0808">Transferase</keyword>
<dbReference type="NCBIfam" id="TIGR00254">
    <property type="entry name" value="GGDEF"/>
    <property type="match status" value="1"/>
</dbReference>
<dbReference type="PROSITE" id="PS50887">
    <property type="entry name" value="GGDEF"/>
    <property type="match status" value="1"/>
</dbReference>
<dbReference type="Pfam" id="PF00990">
    <property type="entry name" value="GGDEF"/>
    <property type="match status" value="1"/>
</dbReference>
<gene>
    <name evidence="5" type="ORF">QU481_19975</name>
</gene>
<dbReference type="CDD" id="cd01949">
    <property type="entry name" value="GGDEF"/>
    <property type="match status" value="1"/>
</dbReference>
<reference evidence="5" key="1">
    <citation type="submission" date="2023-06" db="EMBL/GenBank/DDBJ databases">
        <authorList>
            <person name="Zhang S."/>
        </authorList>
    </citation>
    <scope>NUCLEOTIDE SEQUENCE</scope>
    <source>
        <strain evidence="5">SG2303</strain>
    </source>
</reference>
<comment type="catalytic activity">
    <reaction evidence="2">
        <text>2 GTP = 3',3'-c-di-GMP + 2 diphosphate</text>
        <dbReference type="Rhea" id="RHEA:24898"/>
        <dbReference type="ChEBI" id="CHEBI:33019"/>
        <dbReference type="ChEBI" id="CHEBI:37565"/>
        <dbReference type="ChEBI" id="CHEBI:58805"/>
        <dbReference type="EC" id="2.7.7.65"/>
    </reaction>
</comment>
<evidence type="ECO:0000313" key="5">
    <source>
        <dbReference type="EMBL" id="MDN0077127.1"/>
    </source>
</evidence>
<dbReference type="InterPro" id="IPR050469">
    <property type="entry name" value="Diguanylate_Cyclase"/>
</dbReference>
<keyword evidence="3" id="KW-0472">Membrane</keyword>
<sequence>MICQRPLFPISPLFDEPRRGALPRTLRWTLLGLVSLGQLATLAWYLYTLPLLGKPFPSPLSALAESGIYLMGMMLLKAVQQLNFLPYTYSLLMVGLGFSLEASLIDVLDEVLAMPFWLSTAGASWLRMLGLFLLALGLLRLARQLRGQMNRLHELATLDELTGLSNRRHLQTLAQRWLQPGGRGLTLVMFDIDYFKQVNDRFGHSVGDRTLQDVARLVGAGLPPGAVLGRLGGEEFAILLPGRDADWGRQVAEARRLALAAGTTAAGSVTASFGVASQGPGETAFDALLHRADEALYDAKSAGRNCVCVVEPLSLRSC</sequence>
<dbReference type="Gene3D" id="3.30.70.270">
    <property type="match status" value="1"/>
</dbReference>
<keyword evidence="5" id="KW-0548">Nucleotidyltransferase</keyword>
<dbReference type="EMBL" id="JAUEDK010000054">
    <property type="protein sequence ID" value="MDN0077127.1"/>
    <property type="molecule type" value="Genomic_DNA"/>
</dbReference>
<dbReference type="InterPro" id="IPR043128">
    <property type="entry name" value="Rev_trsase/Diguanyl_cyclase"/>
</dbReference>
<dbReference type="SMART" id="SM00267">
    <property type="entry name" value="GGDEF"/>
    <property type="match status" value="1"/>
</dbReference>
<dbReference type="InterPro" id="IPR029787">
    <property type="entry name" value="Nucleotide_cyclase"/>
</dbReference>
<dbReference type="RefSeq" id="WP_289831761.1">
    <property type="nucleotide sequence ID" value="NZ_JAUEDK010000054.1"/>
</dbReference>
<evidence type="ECO:0000256" key="2">
    <source>
        <dbReference type="ARBA" id="ARBA00034247"/>
    </source>
</evidence>
<feature type="transmembrane region" description="Helical" evidence="3">
    <location>
        <begin position="59"/>
        <end position="76"/>
    </location>
</feature>
<accession>A0ABT7XTK0</accession>
<protein>
    <recommendedName>
        <fullName evidence="1">diguanylate cyclase</fullName>
        <ecNumber evidence="1">2.7.7.65</ecNumber>
    </recommendedName>
</protein>
<organism evidence="5 6">
    <name type="scientific">Crenobacter oryzisoli</name>
    <dbReference type="NCBI Taxonomy" id="3056844"/>
    <lineage>
        <taxon>Bacteria</taxon>
        <taxon>Pseudomonadati</taxon>
        <taxon>Pseudomonadota</taxon>
        <taxon>Betaproteobacteria</taxon>
        <taxon>Neisseriales</taxon>
        <taxon>Neisseriaceae</taxon>
        <taxon>Crenobacter</taxon>
    </lineage>
</organism>
<keyword evidence="3" id="KW-1133">Transmembrane helix</keyword>
<dbReference type="InterPro" id="IPR000160">
    <property type="entry name" value="GGDEF_dom"/>
</dbReference>
<dbReference type="SUPFAM" id="SSF55073">
    <property type="entry name" value="Nucleotide cyclase"/>
    <property type="match status" value="1"/>
</dbReference>
<feature type="domain" description="GGDEF" evidence="4">
    <location>
        <begin position="183"/>
        <end position="312"/>
    </location>
</feature>
<keyword evidence="6" id="KW-1185">Reference proteome</keyword>
<evidence type="ECO:0000256" key="3">
    <source>
        <dbReference type="SAM" id="Phobius"/>
    </source>
</evidence>
<feature type="transmembrane region" description="Helical" evidence="3">
    <location>
        <begin position="28"/>
        <end position="47"/>
    </location>
</feature>
<dbReference type="Proteomes" id="UP001168540">
    <property type="component" value="Unassembled WGS sequence"/>
</dbReference>
<keyword evidence="3" id="KW-0812">Transmembrane</keyword>
<evidence type="ECO:0000259" key="4">
    <source>
        <dbReference type="PROSITE" id="PS50887"/>
    </source>
</evidence>
<feature type="transmembrane region" description="Helical" evidence="3">
    <location>
        <begin position="88"/>
        <end position="105"/>
    </location>
</feature>
<name>A0ABT7XTK0_9NEIS</name>
<dbReference type="GO" id="GO:0052621">
    <property type="term" value="F:diguanylate cyclase activity"/>
    <property type="evidence" value="ECO:0007669"/>
    <property type="project" value="UniProtKB-EC"/>
</dbReference>
<feature type="transmembrane region" description="Helical" evidence="3">
    <location>
        <begin position="125"/>
        <end position="142"/>
    </location>
</feature>
<dbReference type="PANTHER" id="PTHR45138:SF9">
    <property type="entry name" value="DIGUANYLATE CYCLASE DGCM-RELATED"/>
    <property type="match status" value="1"/>
</dbReference>
<evidence type="ECO:0000256" key="1">
    <source>
        <dbReference type="ARBA" id="ARBA00012528"/>
    </source>
</evidence>
<proteinExistence type="predicted"/>
<dbReference type="EC" id="2.7.7.65" evidence="1"/>
<evidence type="ECO:0000313" key="6">
    <source>
        <dbReference type="Proteomes" id="UP001168540"/>
    </source>
</evidence>
<dbReference type="PANTHER" id="PTHR45138">
    <property type="entry name" value="REGULATORY COMPONENTS OF SENSORY TRANSDUCTION SYSTEM"/>
    <property type="match status" value="1"/>
</dbReference>
<comment type="caution">
    <text evidence="5">The sequence shown here is derived from an EMBL/GenBank/DDBJ whole genome shotgun (WGS) entry which is preliminary data.</text>
</comment>